<evidence type="ECO:0000256" key="3">
    <source>
        <dbReference type="ARBA" id="ARBA00022559"/>
    </source>
</evidence>
<organism evidence="11 12">
    <name type="scientific">Pseudaquabacterium inlustre</name>
    <dbReference type="NCBI Taxonomy" id="2984192"/>
    <lineage>
        <taxon>Bacteria</taxon>
        <taxon>Pseudomonadati</taxon>
        <taxon>Pseudomonadota</taxon>
        <taxon>Betaproteobacteria</taxon>
        <taxon>Burkholderiales</taxon>
        <taxon>Sphaerotilaceae</taxon>
        <taxon>Pseudaquabacterium</taxon>
    </lineage>
</organism>
<evidence type="ECO:0000256" key="2">
    <source>
        <dbReference type="ARBA" id="ARBA00005329"/>
    </source>
</evidence>
<keyword evidence="3 8" id="KW-0575">Peroxidase</keyword>
<dbReference type="EMBL" id="JBBUTH010000008">
    <property type="protein sequence ID" value="MEK8051994.1"/>
    <property type="molecule type" value="Genomic_DNA"/>
</dbReference>
<keyword evidence="12" id="KW-1185">Reference proteome</keyword>
<dbReference type="PROSITE" id="PS51402">
    <property type="entry name" value="CATALASE_3"/>
    <property type="match status" value="1"/>
</dbReference>
<evidence type="ECO:0000313" key="12">
    <source>
        <dbReference type="Proteomes" id="UP001365405"/>
    </source>
</evidence>
<dbReference type="InterPro" id="IPR024168">
    <property type="entry name" value="Catalase_SrpA-type_pred"/>
</dbReference>
<evidence type="ECO:0000259" key="10">
    <source>
        <dbReference type="SMART" id="SM01060"/>
    </source>
</evidence>
<keyword evidence="9" id="KW-0732">Signal</keyword>
<sequence>MPRHLALTALALAACGPFTLAQAQSLASDTSMVDPTRMVDAFEATNGKFEGYRRSGAKGVCAMGEFTGSAEGRALSVASAFSGQAVPVIVRFSVGGANPRAADNTKSQRNLALQFNLPGGEVWQMGNISAPVFGAASPAQMLGRIESLRPDPATKAPDAAKVKAFADANPEVLLQGRYFASQPVPASFGSVNYWGVHAFAFVNAKGEKQWGKWLFEPVGGVQGLSDDEAKAKGANFLLDDLRQRVKDGKLAFDFNLELAQPGDRLDNATVPLPEGRRKVNLGRLKVTAVAEDGSGACLNLTFNPTALPRGVEPSADPMLLARAAPYGVSLGRRLGEGSKQ</sequence>
<dbReference type="EC" id="1.11.1.-" evidence="8"/>
<dbReference type="InterPro" id="IPR020835">
    <property type="entry name" value="Catalase_sf"/>
</dbReference>
<gene>
    <name evidence="11" type="ORF">AACH10_17210</name>
</gene>
<dbReference type="GO" id="GO:0004601">
    <property type="term" value="F:peroxidase activity"/>
    <property type="evidence" value="ECO:0007669"/>
    <property type="project" value="UniProtKB-KW"/>
</dbReference>
<evidence type="ECO:0000256" key="9">
    <source>
        <dbReference type="SAM" id="SignalP"/>
    </source>
</evidence>
<dbReference type="InterPro" id="IPR018028">
    <property type="entry name" value="Catalase"/>
</dbReference>
<keyword evidence="6 8" id="KW-0560">Oxidoreductase</keyword>
<comment type="cofactor">
    <cofactor evidence="8">
        <name>heme</name>
        <dbReference type="ChEBI" id="CHEBI:30413"/>
    </cofactor>
</comment>
<dbReference type="InterPro" id="IPR011614">
    <property type="entry name" value="Catalase_core"/>
</dbReference>
<comment type="function">
    <text evidence="1">Decomposes hydrogen peroxide into water and oxygen; serves to protect cells from the toxic effects of hydrogen peroxide.</text>
</comment>
<evidence type="ECO:0000256" key="7">
    <source>
        <dbReference type="ARBA" id="ARBA00023004"/>
    </source>
</evidence>
<dbReference type="Proteomes" id="UP001365405">
    <property type="component" value="Unassembled WGS sequence"/>
</dbReference>
<dbReference type="PIRSF" id="PIRSF000296">
    <property type="entry name" value="SrpA"/>
    <property type="match status" value="1"/>
</dbReference>
<evidence type="ECO:0000256" key="6">
    <source>
        <dbReference type="ARBA" id="ARBA00023002"/>
    </source>
</evidence>
<name>A0ABU9CMQ1_9BURK</name>
<dbReference type="Pfam" id="PF00199">
    <property type="entry name" value="Catalase"/>
    <property type="match status" value="1"/>
</dbReference>
<keyword evidence="4 8" id="KW-0349">Heme</keyword>
<accession>A0ABU9CMQ1</accession>
<dbReference type="CDD" id="cd08153">
    <property type="entry name" value="srpA_like"/>
    <property type="match status" value="1"/>
</dbReference>
<comment type="similarity">
    <text evidence="2 8">Belongs to the catalase family.</text>
</comment>
<dbReference type="PROSITE" id="PS51257">
    <property type="entry name" value="PROKAR_LIPOPROTEIN"/>
    <property type="match status" value="1"/>
</dbReference>
<dbReference type="SMART" id="SM01060">
    <property type="entry name" value="Catalase"/>
    <property type="match status" value="1"/>
</dbReference>
<evidence type="ECO:0000256" key="1">
    <source>
        <dbReference type="ARBA" id="ARBA00002974"/>
    </source>
</evidence>
<evidence type="ECO:0000256" key="8">
    <source>
        <dbReference type="PIRNR" id="PIRNR000296"/>
    </source>
</evidence>
<evidence type="ECO:0000256" key="5">
    <source>
        <dbReference type="ARBA" id="ARBA00022723"/>
    </source>
</evidence>
<proteinExistence type="inferred from homology"/>
<dbReference type="PANTHER" id="PTHR11465:SF9">
    <property type="entry name" value="CATALASE"/>
    <property type="match status" value="1"/>
</dbReference>
<dbReference type="Gene3D" id="1.20.1280.120">
    <property type="match status" value="1"/>
</dbReference>
<feature type="domain" description="Catalase core" evidence="10">
    <location>
        <begin position="19"/>
        <end position="340"/>
    </location>
</feature>
<feature type="chain" id="PRO_5046946074" description="Catalase-related peroxidase" evidence="9">
    <location>
        <begin position="24"/>
        <end position="340"/>
    </location>
</feature>
<dbReference type="Gene3D" id="2.40.180.10">
    <property type="entry name" value="Catalase core domain"/>
    <property type="match status" value="1"/>
</dbReference>
<evidence type="ECO:0000313" key="11">
    <source>
        <dbReference type="EMBL" id="MEK8051994.1"/>
    </source>
</evidence>
<keyword evidence="7 8" id="KW-0408">Iron</keyword>
<protein>
    <recommendedName>
        <fullName evidence="8">Catalase-related peroxidase</fullName>
        <ecNumber evidence="8">1.11.1.-</ecNumber>
    </recommendedName>
</protein>
<keyword evidence="5 8" id="KW-0479">Metal-binding</keyword>
<dbReference type="RefSeq" id="WP_341411690.1">
    <property type="nucleotide sequence ID" value="NZ_JBBUTH010000008.1"/>
</dbReference>
<evidence type="ECO:0000256" key="4">
    <source>
        <dbReference type="ARBA" id="ARBA00022617"/>
    </source>
</evidence>
<reference evidence="11 12" key="1">
    <citation type="submission" date="2024-04" db="EMBL/GenBank/DDBJ databases">
        <title>Novel species of the genus Ideonella isolated from streams.</title>
        <authorList>
            <person name="Lu H."/>
        </authorList>
    </citation>
    <scope>NUCLEOTIDE SEQUENCE [LARGE SCALE GENOMIC DNA]</scope>
    <source>
        <strain evidence="11 12">DXS22W</strain>
    </source>
</reference>
<dbReference type="PANTHER" id="PTHR11465">
    <property type="entry name" value="CATALASE"/>
    <property type="match status" value="1"/>
</dbReference>
<feature type="signal peptide" evidence="9">
    <location>
        <begin position="1"/>
        <end position="23"/>
    </location>
</feature>
<dbReference type="SUPFAM" id="SSF56634">
    <property type="entry name" value="Heme-dependent catalase-like"/>
    <property type="match status" value="1"/>
</dbReference>
<comment type="caution">
    <text evidence="11">The sequence shown here is derived from an EMBL/GenBank/DDBJ whole genome shotgun (WGS) entry which is preliminary data.</text>
</comment>
<comment type="function">
    <text evidence="8">Has an organic peroxide-dependent peroxidase activity.</text>
</comment>